<keyword evidence="12" id="KW-1185">Reference proteome</keyword>
<dbReference type="GO" id="GO:0046872">
    <property type="term" value="F:metal ion binding"/>
    <property type="evidence" value="ECO:0007669"/>
    <property type="project" value="UniProtKB-KW"/>
</dbReference>
<accession>A0A9N9HU21</accession>
<evidence type="ECO:0000256" key="9">
    <source>
        <dbReference type="ARBA" id="ARBA00042761"/>
    </source>
</evidence>
<evidence type="ECO:0000256" key="7">
    <source>
        <dbReference type="ARBA" id="ARBA00023242"/>
    </source>
</evidence>
<dbReference type="GO" id="GO:0003676">
    <property type="term" value="F:nucleic acid binding"/>
    <property type="evidence" value="ECO:0007669"/>
    <property type="project" value="InterPro"/>
</dbReference>
<proteinExistence type="predicted"/>
<evidence type="ECO:0000259" key="10">
    <source>
        <dbReference type="SMART" id="SM00474"/>
    </source>
</evidence>
<keyword evidence="6" id="KW-0460">Magnesium</keyword>
<organism evidence="11 12">
    <name type="scientific">Acaulospora morrowiae</name>
    <dbReference type="NCBI Taxonomy" id="94023"/>
    <lineage>
        <taxon>Eukaryota</taxon>
        <taxon>Fungi</taxon>
        <taxon>Fungi incertae sedis</taxon>
        <taxon>Mucoromycota</taxon>
        <taxon>Glomeromycotina</taxon>
        <taxon>Glomeromycetes</taxon>
        <taxon>Diversisporales</taxon>
        <taxon>Acaulosporaceae</taxon>
        <taxon>Acaulospora</taxon>
    </lineage>
</organism>
<dbReference type="AlphaFoldDB" id="A0A9N9HU21"/>
<comment type="subcellular location">
    <subcellularLocation>
        <location evidence="1">Nucleus</location>
    </subcellularLocation>
</comment>
<dbReference type="OrthoDB" id="1920326at2759"/>
<keyword evidence="3" id="KW-0479">Metal-binding</keyword>
<comment type="caution">
    <text evidence="11">The sequence shown here is derived from an EMBL/GenBank/DDBJ whole genome shotgun (WGS) entry which is preliminary data.</text>
</comment>
<dbReference type="PANTHER" id="PTHR13620:SF109">
    <property type="entry name" value="3'-5' EXONUCLEASE"/>
    <property type="match status" value="1"/>
</dbReference>
<dbReference type="InterPro" id="IPR002562">
    <property type="entry name" value="3'-5'_exonuclease_dom"/>
</dbReference>
<dbReference type="SUPFAM" id="SSF53098">
    <property type="entry name" value="Ribonuclease H-like"/>
    <property type="match status" value="1"/>
</dbReference>
<evidence type="ECO:0000313" key="11">
    <source>
        <dbReference type="EMBL" id="CAG8705566.1"/>
    </source>
</evidence>
<evidence type="ECO:0000256" key="2">
    <source>
        <dbReference type="ARBA" id="ARBA00022722"/>
    </source>
</evidence>
<evidence type="ECO:0000256" key="5">
    <source>
        <dbReference type="ARBA" id="ARBA00022839"/>
    </source>
</evidence>
<feature type="domain" description="3'-5' exonuclease" evidence="10">
    <location>
        <begin position="36"/>
        <end position="218"/>
    </location>
</feature>
<evidence type="ECO:0000256" key="3">
    <source>
        <dbReference type="ARBA" id="ARBA00022723"/>
    </source>
</evidence>
<dbReference type="CDD" id="cd06141">
    <property type="entry name" value="WRN_exo"/>
    <property type="match status" value="1"/>
</dbReference>
<dbReference type="InterPro" id="IPR051132">
    <property type="entry name" value="3-5_Exonuclease_domain"/>
</dbReference>
<dbReference type="SMART" id="SM00474">
    <property type="entry name" value="35EXOc"/>
    <property type="match status" value="1"/>
</dbReference>
<dbReference type="Pfam" id="PF01612">
    <property type="entry name" value="DNA_pol_A_exo1"/>
    <property type="match status" value="1"/>
</dbReference>
<evidence type="ECO:0000256" key="8">
    <source>
        <dbReference type="ARBA" id="ARBA00040531"/>
    </source>
</evidence>
<evidence type="ECO:0000313" key="12">
    <source>
        <dbReference type="Proteomes" id="UP000789342"/>
    </source>
</evidence>
<evidence type="ECO:0000256" key="4">
    <source>
        <dbReference type="ARBA" id="ARBA00022801"/>
    </source>
</evidence>
<dbReference type="InterPro" id="IPR012337">
    <property type="entry name" value="RNaseH-like_sf"/>
</dbReference>
<dbReference type="Gene3D" id="3.30.420.10">
    <property type="entry name" value="Ribonuclease H-like superfamily/Ribonuclease H"/>
    <property type="match status" value="1"/>
</dbReference>
<dbReference type="InterPro" id="IPR036397">
    <property type="entry name" value="RNaseH_sf"/>
</dbReference>
<dbReference type="GO" id="GO:0008408">
    <property type="term" value="F:3'-5' exonuclease activity"/>
    <property type="evidence" value="ECO:0007669"/>
    <property type="project" value="InterPro"/>
</dbReference>
<dbReference type="GO" id="GO:0006139">
    <property type="term" value="P:nucleobase-containing compound metabolic process"/>
    <property type="evidence" value="ECO:0007669"/>
    <property type="project" value="InterPro"/>
</dbReference>
<dbReference type="GO" id="GO:0005634">
    <property type="term" value="C:nucleus"/>
    <property type="evidence" value="ECO:0007669"/>
    <property type="project" value="UniProtKB-SubCell"/>
</dbReference>
<dbReference type="PANTHER" id="PTHR13620">
    <property type="entry name" value="3-5 EXONUCLEASE"/>
    <property type="match status" value="1"/>
</dbReference>
<keyword evidence="5" id="KW-0269">Exonuclease</keyword>
<evidence type="ECO:0000256" key="1">
    <source>
        <dbReference type="ARBA" id="ARBA00004123"/>
    </source>
</evidence>
<dbReference type="Proteomes" id="UP000789342">
    <property type="component" value="Unassembled WGS sequence"/>
</dbReference>
<dbReference type="EMBL" id="CAJVPV010018131">
    <property type="protein sequence ID" value="CAG8705566.1"/>
    <property type="molecule type" value="Genomic_DNA"/>
</dbReference>
<name>A0A9N9HU21_9GLOM</name>
<keyword evidence="2" id="KW-0540">Nuclease</keyword>
<keyword evidence="7" id="KW-0539">Nucleus</keyword>
<evidence type="ECO:0000256" key="6">
    <source>
        <dbReference type="ARBA" id="ARBA00022842"/>
    </source>
</evidence>
<keyword evidence="4" id="KW-0378">Hydrolase</keyword>
<protein>
    <recommendedName>
        <fullName evidence="8">3'-5' exonuclease</fullName>
    </recommendedName>
    <alternativeName>
        <fullName evidence="9">Werner Syndrome-like exonuclease</fullName>
    </alternativeName>
</protein>
<gene>
    <name evidence="11" type="ORF">AMORRO_LOCUS12380</name>
</gene>
<reference evidence="11" key="1">
    <citation type="submission" date="2021-06" db="EMBL/GenBank/DDBJ databases">
        <authorList>
            <person name="Kallberg Y."/>
            <person name="Tangrot J."/>
            <person name="Rosling A."/>
        </authorList>
    </citation>
    <scope>NUCLEOTIDE SEQUENCE</scope>
    <source>
        <strain evidence="11">CL551</strain>
    </source>
</reference>
<sequence length="266" mass="30514">MYNEMQTRSYTNISAVSIINLLDKSRIPKVQLNPPVYQISNKTTAERCLDILKYNPWHSGYVGFDTETTVRRMKNPHVVSMIQIATREICFLFQVYLITNGDSKKFPRKLQQFLSNKDILKVGVNASHDAGWLENSYNIKCQGIVDIENIAKEKGYSARSLLELTAMFGDGELVLTKTKKILKWNFDAPKLDPELVSYASSDAFAGIQVYENIRVDKMNCVYLNYEKVHPMTREDEEKEIYELLLQNYPKGKASNILECAEDSILC</sequence>